<evidence type="ECO:0000313" key="3">
    <source>
        <dbReference type="EMBL" id="KAF2261667.1"/>
    </source>
</evidence>
<feature type="region of interest" description="Disordered" evidence="1">
    <location>
        <begin position="81"/>
        <end position="105"/>
    </location>
</feature>
<gene>
    <name evidence="3" type="ORF">CC78DRAFT_345410</name>
</gene>
<feature type="compositionally biased region" description="Pro residues" evidence="1">
    <location>
        <begin position="34"/>
        <end position="43"/>
    </location>
</feature>
<dbReference type="AlphaFoldDB" id="A0A9P4K309"/>
<protein>
    <recommendedName>
        <fullName evidence="2">Ribonucleases P/MRP subunit Pop8-like domain-containing protein</fullName>
    </recommendedName>
</protein>
<dbReference type="Pfam" id="PF20976">
    <property type="entry name" value="Pop8"/>
    <property type="match status" value="1"/>
</dbReference>
<feature type="compositionally biased region" description="Basic residues" evidence="1">
    <location>
        <begin position="46"/>
        <end position="55"/>
    </location>
</feature>
<feature type="domain" description="Ribonucleases P/MRP subunit Pop8-like" evidence="2">
    <location>
        <begin position="68"/>
        <end position="155"/>
    </location>
</feature>
<dbReference type="GO" id="GO:0034965">
    <property type="term" value="P:intronic box C/D snoRNA processing"/>
    <property type="evidence" value="ECO:0007669"/>
    <property type="project" value="TreeGrafter"/>
</dbReference>
<keyword evidence="4" id="KW-1185">Reference proteome</keyword>
<reference evidence="4" key="1">
    <citation type="journal article" date="2020" name="Stud. Mycol.">
        <title>101 Dothideomycetes genomes: A test case for predicting lifestyles and emergence of pathogens.</title>
        <authorList>
            <person name="Haridas S."/>
            <person name="Albert R."/>
            <person name="Binder M."/>
            <person name="Bloem J."/>
            <person name="LaButti K."/>
            <person name="Salamov A."/>
            <person name="Andreopoulos B."/>
            <person name="Baker S."/>
            <person name="Barry K."/>
            <person name="Bills G."/>
            <person name="Bluhm B."/>
            <person name="Cannon C."/>
            <person name="Castanera R."/>
            <person name="Culley D."/>
            <person name="Daum C."/>
            <person name="Ezra D."/>
            <person name="Gonzalez J."/>
            <person name="Henrissat B."/>
            <person name="Kuo A."/>
            <person name="Liang C."/>
            <person name="Lipzen A."/>
            <person name="Lutzoni F."/>
            <person name="Magnuson J."/>
            <person name="Mondo S."/>
            <person name="Nolan M."/>
            <person name="Ohm R."/>
            <person name="Pangilinan J."/>
            <person name="Park H.-J."/>
            <person name="Ramirez L."/>
            <person name="Alfaro M."/>
            <person name="Sun H."/>
            <person name="Tritt A."/>
            <person name="Yoshinaga Y."/>
            <person name="Zwiers L.-H."/>
            <person name="Turgeon B."/>
            <person name="Goodwin S."/>
            <person name="Spatafora J."/>
            <person name="Crous P."/>
            <person name="Grigoriev I."/>
        </authorList>
    </citation>
    <scope>NUCLEOTIDE SEQUENCE [LARGE SCALE GENOMIC DNA]</scope>
    <source>
        <strain evidence="4">CBS 304.66</strain>
    </source>
</reference>
<dbReference type="GO" id="GO:0008033">
    <property type="term" value="P:tRNA processing"/>
    <property type="evidence" value="ECO:0007669"/>
    <property type="project" value="InterPro"/>
</dbReference>
<dbReference type="EMBL" id="ML986653">
    <property type="protein sequence ID" value="KAF2261667.1"/>
    <property type="molecule type" value="Genomic_DNA"/>
</dbReference>
<evidence type="ECO:0000313" key="4">
    <source>
        <dbReference type="Proteomes" id="UP000800093"/>
    </source>
</evidence>
<dbReference type="GO" id="GO:0000172">
    <property type="term" value="C:ribonuclease MRP complex"/>
    <property type="evidence" value="ECO:0007669"/>
    <property type="project" value="InterPro"/>
</dbReference>
<dbReference type="PANTHER" id="PTHR28173">
    <property type="entry name" value="RIBONUCLEASES P/MRP PROTEIN SUBUNIT POP8"/>
    <property type="match status" value="1"/>
</dbReference>
<comment type="caution">
    <text evidence="3">The sequence shown here is derived from an EMBL/GenBank/DDBJ whole genome shotgun (WGS) entry which is preliminary data.</text>
</comment>
<dbReference type="GO" id="GO:0004526">
    <property type="term" value="F:ribonuclease P activity"/>
    <property type="evidence" value="ECO:0007669"/>
    <property type="project" value="TreeGrafter"/>
</dbReference>
<dbReference type="GO" id="GO:0000294">
    <property type="term" value="P:nuclear-transcribed mRNA catabolic process, RNase MRP-dependent"/>
    <property type="evidence" value="ECO:0007669"/>
    <property type="project" value="TreeGrafter"/>
</dbReference>
<dbReference type="InterPro" id="IPR020347">
    <property type="entry name" value="Pop8"/>
</dbReference>
<feature type="region of interest" description="Disordered" evidence="1">
    <location>
        <begin position="1"/>
        <end position="55"/>
    </location>
</feature>
<dbReference type="OrthoDB" id="5530243at2759"/>
<dbReference type="GO" id="GO:0005655">
    <property type="term" value="C:nucleolar ribonuclease P complex"/>
    <property type="evidence" value="ECO:0007669"/>
    <property type="project" value="InterPro"/>
</dbReference>
<feature type="compositionally biased region" description="Polar residues" evidence="1">
    <location>
        <begin position="1"/>
        <end position="29"/>
    </location>
</feature>
<dbReference type="Proteomes" id="UP000800093">
    <property type="component" value="Unassembled WGS sequence"/>
</dbReference>
<feature type="compositionally biased region" description="Low complexity" evidence="1">
    <location>
        <begin position="90"/>
        <end position="105"/>
    </location>
</feature>
<dbReference type="PANTHER" id="PTHR28173:SF1">
    <property type="entry name" value="RIBONUCLEASES P_MRP PROTEIN SUBUNIT POP8"/>
    <property type="match status" value="1"/>
</dbReference>
<accession>A0A9P4K309</accession>
<name>A0A9P4K309_9PLEO</name>
<dbReference type="InterPro" id="IPR049128">
    <property type="entry name" value="Pop8-like_dom"/>
</dbReference>
<organism evidence="3 4">
    <name type="scientific">Lojkania enalia</name>
    <dbReference type="NCBI Taxonomy" id="147567"/>
    <lineage>
        <taxon>Eukaryota</taxon>
        <taxon>Fungi</taxon>
        <taxon>Dikarya</taxon>
        <taxon>Ascomycota</taxon>
        <taxon>Pezizomycotina</taxon>
        <taxon>Dothideomycetes</taxon>
        <taxon>Pleosporomycetidae</taxon>
        <taxon>Pleosporales</taxon>
        <taxon>Pleosporales incertae sedis</taxon>
        <taxon>Lojkania</taxon>
    </lineage>
</organism>
<evidence type="ECO:0000259" key="2">
    <source>
        <dbReference type="Pfam" id="PF20976"/>
    </source>
</evidence>
<sequence length="206" mass="21946">MAYPQTSAPASLSDTTLPTPLQRTASYPNQQTALPPPQSPQPTTPQKRKRLNRKPHILHQATLKKGLWIYFHLVLITPSTAAPPHPPSSNSPSDPSTTDLDPLTASSLLTPPLSAYLGLHGSAVPIDILKTKGADTWVRVPREDGSAFRASLSGWTGWCDGELVPGAQGAEGRVRVSWRVKGESEVLGGLDWGDGISDGGRSLFGS</sequence>
<proteinExistence type="predicted"/>
<evidence type="ECO:0000256" key="1">
    <source>
        <dbReference type="SAM" id="MobiDB-lite"/>
    </source>
</evidence>
<dbReference type="GO" id="GO:0000171">
    <property type="term" value="F:ribonuclease MRP activity"/>
    <property type="evidence" value="ECO:0007669"/>
    <property type="project" value="TreeGrafter"/>
</dbReference>